<reference evidence="1" key="1">
    <citation type="submission" date="2025-08" db="UniProtKB">
        <authorList>
            <consortium name="Ensembl"/>
        </authorList>
    </citation>
    <scope>IDENTIFICATION</scope>
</reference>
<organism evidence="1 2">
    <name type="scientific">Piliocolobus tephrosceles</name>
    <name type="common">Ugandan red Colobus</name>
    <dbReference type="NCBI Taxonomy" id="591936"/>
    <lineage>
        <taxon>Eukaryota</taxon>
        <taxon>Metazoa</taxon>
        <taxon>Chordata</taxon>
        <taxon>Craniata</taxon>
        <taxon>Vertebrata</taxon>
        <taxon>Euteleostomi</taxon>
        <taxon>Mammalia</taxon>
        <taxon>Eutheria</taxon>
        <taxon>Euarchontoglires</taxon>
        <taxon>Primates</taxon>
        <taxon>Haplorrhini</taxon>
        <taxon>Catarrhini</taxon>
        <taxon>Cercopithecidae</taxon>
        <taxon>Colobinae</taxon>
        <taxon>Piliocolobus</taxon>
    </lineage>
</organism>
<evidence type="ECO:0000313" key="1">
    <source>
        <dbReference type="Ensembl" id="ENSPTEP00000027867.1"/>
    </source>
</evidence>
<proteinExistence type="predicted"/>
<evidence type="ECO:0000313" key="2">
    <source>
        <dbReference type="Proteomes" id="UP000694416"/>
    </source>
</evidence>
<reference evidence="1" key="2">
    <citation type="submission" date="2025-09" db="UniProtKB">
        <authorList>
            <consortium name="Ensembl"/>
        </authorList>
    </citation>
    <scope>IDENTIFICATION</scope>
</reference>
<accession>A0A8C9I1Z1</accession>
<name>A0A8C9I1Z1_9PRIM</name>
<keyword evidence="2" id="KW-1185">Reference proteome</keyword>
<protein>
    <submittedName>
        <fullName evidence="1">Uncharacterized protein</fullName>
    </submittedName>
</protein>
<dbReference type="Ensembl" id="ENSPTET00000039008.1">
    <property type="protein sequence ID" value="ENSPTEP00000027867.1"/>
    <property type="gene ID" value="ENSPTEG00000027664.1"/>
</dbReference>
<dbReference type="Proteomes" id="UP000694416">
    <property type="component" value="Unplaced"/>
</dbReference>
<sequence>MKSCLNCDILQGDSKSKQSTVFKLTPQLSLSDYKRRKINTWHVNLQENELFPKLKQAASFSRAYRIIPWSP</sequence>
<dbReference type="AlphaFoldDB" id="A0A8C9I1Z1"/>